<dbReference type="OMA" id="EVCIRQK"/>
<evidence type="ECO:0000256" key="1">
    <source>
        <dbReference type="ARBA" id="ARBA00004123"/>
    </source>
</evidence>
<evidence type="ECO:0000256" key="5">
    <source>
        <dbReference type="ARBA" id="ARBA00023163"/>
    </source>
</evidence>
<evidence type="ECO:0000256" key="3">
    <source>
        <dbReference type="ARBA" id="ARBA00023015"/>
    </source>
</evidence>
<feature type="compositionally biased region" description="Polar residues" evidence="7">
    <location>
        <begin position="613"/>
        <end position="626"/>
    </location>
</feature>
<dbReference type="GO" id="GO:0005634">
    <property type="term" value="C:nucleus"/>
    <property type="evidence" value="ECO:0007669"/>
    <property type="project" value="UniProtKB-SubCell"/>
</dbReference>
<dbReference type="EMBL" id="CVMT01000001">
    <property type="protein sequence ID" value="CRG82714.1"/>
    <property type="molecule type" value="Genomic_DNA"/>
</dbReference>
<evidence type="ECO:0000259" key="8">
    <source>
        <dbReference type="PROSITE" id="PS50048"/>
    </source>
</evidence>
<dbReference type="InterPro" id="IPR001138">
    <property type="entry name" value="Zn2Cys6_DnaBD"/>
</dbReference>
<keyword evidence="3" id="KW-0805">Transcription regulation</keyword>
<proteinExistence type="predicted"/>
<dbReference type="SMART" id="SM00906">
    <property type="entry name" value="Fungal_trans"/>
    <property type="match status" value="1"/>
</dbReference>
<dbReference type="PANTHER" id="PTHR31001">
    <property type="entry name" value="UNCHARACTERIZED TRANSCRIPTIONAL REGULATORY PROTEIN"/>
    <property type="match status" value="1"/>
</dbReference>
<dbReference type="InterPro" id="IPR007219">
    <property type="entry name" value="XnlR_reg_dom"/>
</dbReference>
<reference evidence="9 10" key="1">
    <citation type="submission" date="2015-04" db="EMBL/GenBank/DDBJ databases">
        <authorList>
            <person name="Syromyatnikov M.Y."/>
            <person name="Popov V.N."/>
        </authorList>
    </citation>
    <scope>NUCLEOTIDE SEQUENCE [LARGE SCALE GENOMIC DNA]</scope>
    <source>
        <strain evidence="9">WF-38-12</strain>
    </source>
</reference>
<feature type="domain" description="Zn(2)-C6 fungal-type" evidence="8">
    <location>
        <begin position="24"/>
        <end position="53"/>
    </location>
</feature>
<sequence length="672" mass="76494">MDQRLQAGPSRCDAVLRRYNVERSCLKCHERKIRCDRRNPCNPCVRLNIQCKYPGPERGKRRQHHKAAISDRLAQLERTITTLSQAQSEDSAHRERDSPLKNSIPNEPSSEQRTSIETSTNRGLLLPDRHYINDRLLSRVLADEHELQTAMGSANMPSPFDPSRNQTSSANFNTFLFGGGQPAVDLSLLHPSRPQVLRLWQVYLTNVNLLIKILHVPTVQSLLFAAINDVKNIPHDLNALLFSIYFSVISSLDPESVVRILNQERPSALRRFQTGIEISLAQASFLELPTVTSLQAFVMFLMAMRVHNKCRLSWTLASLATRLAQSIGLHRDGKNFNLSLLETETRRRLWWQIVNNEHRAIEDHGIAVGLSSGFSDTEYPLHINDTDISASSTIPPSPRQEFCDMTTFLIATTAGKGFRNYLQPIIYGHRRNIADELHTKKTMESLINEVEKTYMPLCDYNIPSQRSAYLLARVLLAKLEFLENQHSLALDAAEDTGSHHIDQRSVALARRVLDPSNMILQDELLVHFHWHFLSFTQYSVIIYLFWNLCVNPTIADADSIWNEVNLHFCLIESKKSTADLGPKWPVMVRLREKALSIKEQHMAKAEARKEGQKQNTTLPTQPSGDQSHLLPGSFTREADFLGYINWDISSPSTSDWANFTLNLDKFNYEVGI</sequence>
<dbReference type="PROSITE" id="PS00463">
    <property type="entry name" value="ZN2_CY6_FUNGAL_1"/>
    <property type="match status" value="1"/>
</dbReference>
<evidence type="ECO:0000256" key="2">
    <source>
        <dbReference type="ARBA" id="ARBA00022723"/>
    </source>
</evidence>
<dbReference type="CDD" id="cd00067">
    <property type="entry name" value="GAL4"/>
    <property type="match status" value="1"/>
</dbReference>
<dbReference type="Gene3D" id="4.10.240.10">
    <property type="entry name" value="Zn(2)-C6 fungal-type DNA-binding domain"/>
    <property type="match status" value="1"/>
</dbReference>
<dbReference type="Pfam" id="PF04082">
    <property type="entry name" value="Fungal_trans"/>
    <property type="match status" value="1"/>
</dbReference>
<comment type="subcellular location">
    <subcellularLocation>
        <location evidence="1">Nucleus</location>
    </subcellularLocation>
</comment>
<dbReference type="Pfam" id="PF00172">
    <property type="entry name" value="Zn_clus"/>
    <property type="match status" value="1"/>
</dbReference>
<accession>A0A0U1LI74</accession>
<feature type="region of interest" description="Disordered" evidence="7">
    <location>
        <begin position="83"/>
        <end position="120"/>
    </location>
</feature>
<evidence type="ECO:0000313" key="10">
    <source>
        <dbReference type="Proteomes" id="UP000054383"/>
    </source>
</evidence>
<feature type="compositionally biased region" description="Polar residues" evidence="7">
    <location>
        <begin position="100"/>
        <end position="120"/>
    </location>
</feature>
<gene>
    <name evidence="9" type="ORF">PISL3812_00058</name>
</gene>
<dbReference type="PROSITE" id="PS50048">
    <property type="entry name" value="ZN2_CY6_FUNGAL_2"/>
    <property type="match status" value="1"/>
</dbReference>
<organism evidence="9 10">
    <name type="scientific">Talaromyces islandicus</name>
    <name type="common">Penicillium islandicum</name>
    <dbReference type="NCBI Taxonomy" id="28573"/>
    <lineage>
        <taxon>Eukaryota</taxon>
        <taxon>Fungi</taxon>
        <taxon>Dikarya</taxon>
        <taxon>Ascomycota</taxon>
        <taxon>Pezizomycotina</taxon>
        <taxon>Eurotiomycetes</taxon>
        <taxon>Eurotiomycetidae</taxon>
        <taxon>Eurotiales</taxon>
        <taxon>Trichocomaceae</taxon>
        <taxon>Talaromyces</taxon>
        <taxon>Talaromyces sect. Islandici</taxon>
    </lineage>
</organism>
<dbReference type="GO" id="GO:0006351">
    <property type="term" value="P:DNA-templated transcription"/>
    <property type="evidence" value="ECO:0007669"/>
    <property type="project" value="InterPro"/>
</dbReference>
<feature type="compositionally biased region" description="Basic and acidic residues" evidence="7">
    <location>
        <begin position="601"/>
        <end position="612"/>
    </location>
</feature>
<dbReference type="SMART" id="SM00066">
    <property type="entry name" value="GAL4"/>
    <property type="match status" value="1"/>
</dbReference>
<dbReference type="GO" id="GO:0003677">
    <property type="term" value="F:DNA binding"/>
    <property type="evidence" value="ECO:0007669"/>
    <property type="project" value="UniProtKB-KW"/>
</dbReference>
<feature type="region of interest" description="Disordered" evidence="7">
    <location>
        <begin position="601"/>
        <end position="629"/>
    </location>
</feature>
<evidence type="ECO:0000256" key="6">
    <source>
        <dbReference type="ARBA" id="ARBA00023242"/>
    </source>
</evidence>
<protein>
    <submittedName>
        <fullName evidence="9">Putative transcriptional regulatory protein C1F7,11c</fullName>
    </submittedName>
</protein>
<dbReference type="GO" id="GO:0000981">
    <property type="term" value="F:DNA-binding transcription factor activity, RNA polymerase II-specific"/>
    <property type="evidence" value="ECO:0007669"/>
    <property type="project" value="InterPro"/>
</dbReference>
<keyword evidence="2" id="KW-0479">Metal-binding</keyword>
<dbReference type="InterPro" id="IPR036864">
    <property type="entry name" value="Zn2-C6_fun-type_DNA-bd_sf"/>
</dbReference>
<dbReference type="AlphaFoldDB" id="A0A0U1LI74"/>
<dbReference type="PANTHER" id="PTHR31001:SF57">
    <property type="entry name" value="ZN(II)2CYS6 TRANSCRIPTION FACTOR (EUROFUNG)"/>
    <property type="match status" value="1"/>
</dbReference>
<dbReference type="CDD" id="cd12148">
    <property type="entry name" value="fungal_TF_MHR"/>
    <property type="match status" value="1"/>
</dbReference>
<dbReference type="Proteomes" id="UP000054383">
    <property type="component" value="Unassembled WGS sequence"/>
</dbReference>
<dbReference type="SUPFAM" id="SSF57701">
    <property type="entry name" value="Zn2/Cys6 DNA-binding domain"/>
    <property type="match status" value="1"/>
</dbReference>
<dbReference type="OrthoDB" id="424974at2759"/>
<evidence type="ECO:0000256" key="4">
    <source>
        <dbReference type="ARBA" id="ARBA00023125"/>
    </source>
</evidence>
<keyword evidence="5" id="KW-0804">Transcription</keyword>
<keyword evidence="6" id="KW-0539">Nucleus</keyword>
<dbReference type="GO" id="GO:0008270">
    <property type="term" value="F:zinc ion binding"/>
    <property type="evidence" value="ECO:0007669"/>
    <property type="project" value="InterPro"/>
</dbReference>
<dbReference type="InterPro" id="IPR050613">
    <property type="entry name" value="Sec_Metabolite_Reg"/>
</dbReference>
<feature type="compositionally biased region" description="Basic and acidic residues" evidence="7">
    <location>
        <begin position="90"/>
        <end position="99"/>
    </location>
</feature>
<evidence type="ECO:0000256" key="7">
    <source>
        <dbReference type="SAM" id="MobiDB-lite"/>
    </source>
</evidence>
<name>A0A0U1LI74_TALIS</name>
<keyword evidence="10" id="KW-1185">Reference proteome</keyword>
<evidence type="ECO:0000313" key="9">
    <source>
        <dbReference type="EMBL" id="CRG82714.1"/>
    </source>
</evidence>
<dbReference type="STRING" id="28573.A0A0U1LI74"/>
<keyword evidence="4" id="KW-0238">DNA-binding</keyword>